<dbReference type="Proteomes" id="UP001302120">
    <property type="component" value="Unassembled WGS sequence"/>
</dbReference>
<evidence type="ECO:0000313" key="2">
    <source>
        <dbReference type="Proteomes" id="UP001302120"/>
    </source>
</evidence>
<proteinExistence type="predicted"/>
<organism evidence="1 2">
    <name type="scientific">Nodularia harveyana UHCC-0300</name>
    <dbReference type="NCBI Taxonomy" id="2974287"/>
    <lineage>
        <taxon>Bacteria</taxon>
        <taxon>Bacillati</taxon>
        <taxon>Cyanobacteriota</taxon>
        <taxon>Cyanophyceae</taxon>
        <taxon>Nostocales</taxon>
        <taxon>Nodulariaceae</taxon>
        <taxon>Nodularia</taxon>
    </lineage>
</organism>
<reference evidence="1 2" key="1">
    <citation type="submission" date="2023-12" db="EMBL/GenBank/DDBJ databases">
        <title>Baltic Sea Cyanobacteria.</title>
        <authorList>
            <person name="Delbaje E."/>
            <person name="Fewer D.P."/>
            <person name="Shishido T.K."/>
        </authorList>
    </citation>
    <scope>NUCLEOTIDE SEQUENCE [LARGE SCALE GENOMIC DNA]</scope>
    <source>
        <strain evidence="1 2">UHCC-0300</strain>
    </source>
</reference>
<gene>
    <name evidence="1" type="ORF">VB620_16950</name>
</gene>
<comment type="caution">
    <text evidence="1">The sequence shown here is derived from an EMBL/GenBank/DDBJ whole genome shotgun (WGS) entry which is preliminary data.</text>
</comment>
<protein>
    <submittedName>
        <fullName evidence="1">Transposase</fullName>
    </submittedName>
</protein>
<dbReference type="EMBL" id="JAYGHG010000032">
    <property type="protein sequence ID" value="MEA5583024.1"/>
    <property type="molecule type" value="Genomic_DNA"/>
</dbReference>
<keyword evidence="2" id="KW-1185">Reference proteome</keyword>
<name>A0ABU5UHR8_9CYAN</name>
<accession>A0ABU5UHR8</accession>
<feature type="non-terminal residue" evidence="1">
    <location>
        <position position="34"/>
    </location>
</feature>
<evidence type="ECO:0000313" key="1">
    <source>
        <dbReference type="EMBL" id="MEA5583024.1"/>
    </source>
</evidence>
<sequence>MIVLEFKAKGKTTQYTAIYEAIRTAQFVRNKSIR</sequence>